<accession>A0A4P8YRP0</accession>
<dbReference type="InterPro" id="IPR037401">
    <property type="entry name" value="SnoaL-like"/>
</dbReference>
<dbReference type="OrthoDB" id="1256785at2"/>
<reference evidence="2 3" key="1">
    <citation type="submission" date="2019-05" db="EMBL/GenBank/DDBJ databases">
        <title>Complete genome sequence of Izhakiella calystegiae KSNA2, an endophyte isolated from beach morning glory (Calystegia soldanella).</title>
        <authorList>
            <person name="Jiang L."/>
            <person name="Jeong J.C."/>
            <person name="Kim C.Y."/>
            <person name="Kim D.H."/>
            <person name="Kim S.W."/>
            <person name="Lee j."/>
        </authorList>
    </citation>
    <scope>NUCLEOTIDE SEQUENCE [LARGE SCALE GENOMIC DNA]</scope>
    <source>
        <strain evidence="2 3">KSNA2</strain>
    </source>
</reference>
<dbReference type="Gene3D" id="3.10.450.50">
    <property type="match status" value="1"/>
</dbReference>
<sequence length="130" mass="14557">MKNLSQIVTNALQAVISHPGHDEKQIAHYFSPDYQQIVDGHHLDYAQFVQHLAALKSHTSQMEVYVKALATEEDTVFTHHSVAVEKSSGDKSEFEVFARFTLAAGKIIRCEELTRMVSGTADDRDLGSRK</sequence>
<dbReference type="Pfam" id="PF12680">
    <property type="entry name" value="SnoaL_2"/>
    <property type="match status" value="1"/>
</dbReference>
<gene>
    <name evidence="2" type="ORF">FEM41_17985</name>
</gene>
<dbReference type="RefSeq" id="WP_138097558.1">
    <property type="nucleotide sequence ID" value="NZ_CP040428.1"/>
</dbReference>
<dbReference type="InterPro" id="IPR032710">
    <property type="entry name" value="NTF2-like_dom_sf"/>
</dbReference>
<dbReference type="EMBL" id="CP040428">
    <property type="protein sequence ID" value="QCT21402.1"/>
    <property type="molecule type" value="Genomic_DNA"/>
</dbReference>
<dbReference type="AlphaFoldDB" id="A0A4P8YRP0"/>
<dbReference type="KEGG" id="izh:FEM41_17985"/>
<feature type="domain" description="SnoaL-like" evidence="1">
    <location>
        <begin position="21"/>
        <end position="109"/>
    </location>
</feature>
<name>A0A4P8YRP0_9ENTR</name>
<evidence type="ECO:0000313" key="3">
    <source>
        <dbReference type="Proteomes" id="UP000302163"/>
    </source>
</evidence>
<proteinExistence type="predicted"/>
<evidence type="ECO:0000259" key="1">
    <source>
        <dbReference type="Pfam" id="PF12680"/>
    </source>
</evidence>
<dbReference type="SUPFAM" id="SSF54427">
    <property type="entry name" value="NTF2-like"/>
    <property type="match status" value="1"/>
</dbReference>
<keyword evidence="3" id="KW-1185">Reference proteome</keyword>
<protein>
    <submittedName>
        <fullName evidence="2">Nuclear transport factor 2 family protein</fullName>
    </submittedName>
</protein>
<dbReference type="Proteomes" id="UP000302163">
    <property type="component" value="Chromosome"/>
</dbReference>
<evidence type="ECO:0000313" key="2">
    <source>
        <dbReference type="EMBL" id="QCT21402.1"/>
    </source>
</evidence>
<organism evidence="2 3">
    <name type="scientific">Jejubacter calystegiae</name>
    <dbReference type="NCBI Taxonomy" id="2579935"/>
    <lineage>
        <taxon>Bacteria</taxon>
        <taxon>Pseudomonadati</taxon>
        <taxon>Pseudomonadota</taxon>
        <taxon>Gammaproteobacteria</taxon>
        <taxon>Enterobacterales</taxon>
        <taxon>Enterobacteriaceae</taxon>
        <taxon>Jejubacter</taxon>
    </lineage>
</organism>